<evidence type="ECO:0000313" key="5">
    <source>
        <dbReference type="Proteomes" id="UP000642125"/>
    </source>
</evidence>
<evidence type="ECO:0000313" key="4">
    <source>
        <dbReference type="EMBL" id="GIG35807.1"/>
    </source>
</evidence>
<feature type="domain" description="Solute-binding protein family 3/N-terminal" evidence="3">
    <location>
        <begin position="43"/>
        <end position="258"/>
    </location>
</feature>
<dbReference type="PROSITE" id="PS51257">
    <property type="entry name" value="PROKAR_LIPOPROTEIN"/>
    <property type="match status" value="1"/>
</dbReference>
<dbReference type="PANTHER" id="PTHR35936:SF17">
    <property type="entry name" value="ARGININE-BINDING EXTRACELLULAR PROTEIN ARTP"/>
    <property type="match status" value="1"/>
</dbReference>
<proteinExistence type="predicted"/>
<protein>
    <submittedName>
        <fullName evidence="4">Basic amino acid ABC transporter substrate-binding protein</fullName>
    </submittedName>
</protein>
<keyword evidence="5" id="KW-1185">Reference proteome</keyword>
<dbReference type="InterPro" id="IPR001638">
    <property type="entry name" value="Solute-binding_3/MltF_N"/>
</dbReference>
<keyword evidence="1 2" id="KW-0732">Signal</keyword>
<gene>
    <name evidence="4" type="ORF">Cpa01nite_11880</name>
</gene>
<dbReference type="SMART" id="SM00062">
    <property type="entry name" value="PBPb"/>
    <property type="match status" value="1"/>
</dbReference>
<feature type="chain" id="PRO_5038579423" evidence="2">
    <location>
        <begin position="21"/>
        <end position="274"/>
    </location>
</feature>
<sequence>MRTRTLVALPAAVTAALLLAACGGSGDDTAASEGGVQLVTDGTLTVCTNPPYEPFEYEEDGEVVGLDIAIVNEVATDLGVTLTTKVTPFEGIQSGADLNTNNCDIVASGITITPERQEKIDFSDPYFDADQGLLVPEGSDLDSVEALEGATIGVQQATTGETWATDNGLQTVQFEDLGLQIQALKTGQVDAVVNDIAVLGPYVSEGFEVSANFSTGEQYGLGVKQGNTALLDQVNATLERIREDGTYDDLYTQYIGTAPMTSETASASPSPSDG</sequence>
<dbReference type="Proteomes" id="UP000642125">
    <property type="component" value="Unassembled WGS sequence"/>
</dbReference>
<accession>A0A919PCP5</accession>
<dbReference type="Pfam" id="PF00497">
    <property type="entry name" value="SBP_bac_3"/>
    <property type="match status" value="1"/>
</dbReference>
<dbReference type="RefSeq" id="WP_203667830.1">
    <property type="nucleotide sequence ID" value="NZ_BONO01000006.1"/>
</dbReference>
<name>A0A919PCP5_9CELL</name>
<evidence type="ECO:0000256" key="1">
    <source>
        <dbReference type="ARBA" id="ARBA00022729"/>
    </source>
</evidence>
<dbReference type="SUPFAM" id="SSF53850">
    <property type="entry name" value="Periplasmic binding protein-like II"/>
    <property type="match status" value="1"/>
</dbReference>
<dbReference type="PANTHER" id="PTHR35936">
    <property type="entry name" value="MEMBRANE-BOUND LYTIC MUREIN TRANSGLYCOSYLASE F"/>
    <property type="match status" value="1"/>
</dbReference>
<dbReference type="AlphaFoldDB" id="A0A919PCP5"/>
<reference evidence="4" key="1">
    <citation type="submission" date="2021-01" db="EMBL/GenBank/DDBJ databases">
        <title>Whole genome shotgun sequence of Cellulomonas pakistanensis NBRC 110800.</title>
        <authorList>
            <person name="Komaki H."/>
            <person name="Tamura T."/>
        </authorList>
    </citation>
    <scope>NUCLEOTIDE SEQUENCE</scope>
    <source>
        <strain evidence="4">NBRC 110800</strain>
    </source>
</reference>
<dbReference type="EMBL" id="BONO01000006">
    <property type="protein sequence ID" value="GIG35807.1"/>
    <property type="molecule type" value="Genomic_DNA"/>
</dbReference>
<organism evidence="4 5">
    <name type="scientific">Cellulomonas pakistanensis</name>
    <dbReference type="NCBI Taxonomy" id="992287"/>
    <lineage>
        <taxon>Bacteria</taxon>
        <taxon>Bacillati</taxon>
        <taxon>Actinomycetota</taxon>
        <taxon>Actinomycetes</taxon>
        <taxon>Micrococcales</taxon>
        <taxon>Cellulomonadaceae</taxon>
        <taxon>Cellulomonas</taxon>
    </lineage>
</organism>
<comment type="caution">
    <text evidence="4">The sequence shown here is derived from an EMBL/GenBank/DDBJ whole genome shotgun (WGS) entry which is preliminary data.</text>
</comment>
<evidence type="ECO:0000259" key="3">
    <source>
        <dbReference type="SMART" id="SM00062"/>
    </source>
</evidence>
<dbReference type="Gene3D" id="3.40.190.10">
    <property type="entry name" value="Periplasmic binding protein-like II"/>
    <property type="match status" value="2"/>
</dbReference>
<feature type="signal peptide" evidence="2">
    <location>
        <begin position="1"/>
        <end position="20"/>
    </location>
</feature>
<evidence type="ECO:0000256" key="2">
    <source>
        <dbReference type="SAM" id="SignalP"/>
    </source>
</evidence>